<protein>
    <submittedName>
        <fullName evidence="12">PDZ domain-containing protein</fullName>
    </submittedName>
</protein>
<dbReference type="AlphaFoldDB" id="A0A5C6UTP3"/>
<dbReference type="Gene3D" id="2.30.42.10">
    <property type="match status" value="1"/>
</dbReference>
<dbReference type="GO" id="GO:0015031">
    <property type="term" value="P:protein transport"/>
    <property type="evidence" value="ECO:0007669"/>
    <property type="project" value="UniProtKB-KW"/>
</dbReference>
<evidence type="ECO:0000256" key="3">
    <source>
        <dbReference type="ARBA" id="ARBA00022475"/>
    </source>
</evidence>
<feature type="domain" description="Type II secretion system protein GspC N-terminal" evidence="10">
    <location>
        <begin position="28"/>
        <end position="156"/>
    </location>
</feature>
<keyword evidence="4" id="KW-0997">Cell inner membrane</keyword>
<gene>
    <name evidence="12" type="ORF">FSZ31_06430</name>
</gene>
<keyword evidence="5 9" id="KW-0812">Transmembrane</keyword>
<keyword evidence="3" id="KW-1003">Cell membrane</keyword>
<keyword evidence="13" id="KW-1185">Reference proteome</keyword>
<evidence type="ECO:0000256" key="1">
    <source>
        <dbReference type="ARBA" id="ARBA00004533"/>
    </source>
</evidence>
<dbReference type="OrthoDB" id="9812912at2"/>
<keyword evidence="8 9" id="KW-0472">Membrane</keyword>
<dbReference type="Proteomes" id="UP000321129">
    <property type="component" value="Unassembled WGS sequence"/>
</dbReference>
<reference evidence="12 13" key="1">
    <citation type="submission" date="2019-08" db="EMBL/GenBank/DDBJ databases">
        <title>Sphingorhabdus soil sp. nov., isolated from arctic soil.</title>
        <authorList>
            <person name="Liu Y."/>
        </authorList>
    </citation>
    <scope>NUCLEOTIDE SEQUENCE [LARGE SCALE GENOMIC DNA]</scope>
    <source>
        <strain evidence="12 13">D-2Q-5-6</strain>
    </source>
</reference>
<dbReference type="InterPro" id="IPR041489">
    <property type="entry name" value="PDZ_6"/>
</dbReference>
<comment type="subcellular location">
    <subcellularLocation>
        <location evidence="1">Cell inner membrane</location>
    </subcellularLocation>
</comment>
<comment type="caution">
    <text evidence="12">The sequence shown here is derived from an EMBL/GenBank/DDBJ whole genome shotgun (WGS) entry which is preliminary data.</text>
</comment>
<feature type="transmembrane region" description="Helical" evidence="9">
    <location>
        <begin position="21"/>
        <end position="42"/>
    </location>
</feature>
<evidence type="ECO:0000256" key="5">
    <source>
        <dbReference type="ARBA" id="ARBA00022692"/>
    </source>
</evidence>
<evidence type="ECO:0000313" key="12">
    <source>
        <dbReference type="EMBL" id="TXC74328.1"/>
    </source>
</evidence>
<dbReference type="SUPFAM" id="SSF50156">
    <property type="entry name" value="PDZ domain-like"/>
    <property type="match status" value="1"/>
</dbReference>
<evidence type="ECO:0000256" key="6">
    <source>
        <dbReference type="ARBA" id="ARBA00022927"/>
    </source>
</evidence>
<dbReference type="Pfam" id="PF17820">
    <property type="entry name" value="PDZ_6"/>
    <property type="match status" value="1"/>
</dbReference>
<keyword evidence="2" id="KW-0813">Transport</keyword>
<organism evidence="12 13">
    <name type="scientific">Flavisphingopyxis soli</name>
    <dbReference type="NCBI Taxonomy" id="2601267"/>
    <lineage>
        <taxon>Bacteria</taxon>
        <taxon>Pseudomonadati</taxon>
        <taxon>Pseudomonadota</taxon>
        <taxon>Alphaproteobacteria</taxon>
        <taxon>Sphingomonadales</taxon>
        <taxon>Sphingopyxidaceae</taxon>
        <taxon>Flavisphingopyxis</taxon>
    </lineage>
</organism>
<evidence type="ECO:0000259" key="10">
    <source>
        <dbReference type="Pfam" id="PF11356"/>
    </source>
</evidence>
<evidence type="ECO:0000313" key="13">
    <source>
        <dbReference type="Proteomes" id="UP000321129"/>
    </source>
</evidence>
<evidence type="ECO:0000259" key="11">
    <source>
        <dbReference type="Pfam" id="PF17820"/>
    </source>
</evidence>
<dbReference type="EMBL" id="VOPY01000001">
    <property type="protein sequence ID" value="TXC74328.1"/>
    <property type="molecule type" value="Genomic_DNA"/>
</dbReference>
<dbReference type="InterPro" id="IPR024961">
    <property type="entry name" value="T2SS_GspC_N"/>
</dbReference>
<name>A0A5C6UTP3_9SPHN</name>
<feature type="domain" description="PDZ" evidence="11">
    <location>
        <begin position="219"/>
        <end position="248"/>
    </location>
</feature>
<evidence type="ECO:0000256" key="8">
    <source>
        <dbReference type="ARBA" id="ARBA00023136"/>
    </source>
</evidence>
<dbReference type="Pfam" id="PF11356">
    <property type="entry name" value="T2SSC"/>
    <property type="match status" value="1"/>
</dbReference>
<proteinExistence type="predicted"/>
<evidence type="ECO:0000256" key="7">
    <source>
        <dbReference type="ARBA" id="ARBA00022989"/>
    </source>
</evidence>
<accession>A0A5C6UTP3</accession>
<sequence>MLRTVTIERLSRVGQWLPRDVYFWAKALILAAIAIQLARLAWAIATPLGPVGDWRPAQARAMAPAAQAALIAGFDPFGRGASPDDAVTSVTDLDIALFGVRENISAGTGSAIIAGPDGIQKSIGVGEEILPGVRLSAVAFDYIVIERGGRKEKLFLDQSTPAEVVVDAAAGPNAASDVPAASSGGISAAEARAGIALAPRSEGGRVTGLALSPQGDGKIFAAAGFRPGDIVTAINGRRITSPADLAALSGQIIPGARLSITVERGAETVPVALNLSGNP</sequence>
<evidence type="ECO:0000256" key="9">
    <source>
        <dbReference type="SAM" id="Phobius"/>
    </source>
</evidence>
<keyword evidence="6" id="KW-0653">Protein transport</keyword>
<keyword evidence="7 9" id="KW-1133">Transmembrane helix</keyword>
<dbReference type="Gene3D" id="2.30.30.830">
    <property type="match status" value="1"/>
</dbReference>
<dbReference type="GO" id="GO:0005886">
    <property type="term" value="C:plasma membrane"/>
    <property type="evidence" value="ECO:0007669"/>
    <property type="project" value="UniProtKB-SubCell"/>
</dbReference>
<dbReference type="InterPro" id="IPR036034">
    <property type="entry name" value="PDZ_sf"/>
</dbReference>
<evidence type="ECO:0000256" key="2">
    <source>
        <dbReference type="ARBA" id="ARBA00022448"/>
    </source>
</evidence>
<evidence type="ECO:0000256" key="4">
    <source>
        <dbReference type="ARBA" id="ARBA00022519"/>
    </source>
</evidence>